<evidence type="ECO:0000256" key="5">
    <source>
        <dbReference type="ARBA" id="ARBA00022729"/>
    </source>
</evidence>
<keyword evidence="3 8" id="KW-1134">Transmembrane beta strand</keyword>
<dbReference type="InterPro" id="IPR023996">
    <property type="entry name" value="TonB-dep_OMP_SusC/RagA"/>
</dbReference>
<evidence type="ECO:0000256" key="3">
    <source>
        <dbReference type="ARBA" id="ARBA00022452"/>
    </source>
</evidence>
<proteinExistence type="inferred from homology"/>
<keyword evidence="4 8" id="KW-0812">Transmembrane</keyword>
<organism evidence="11 12">
    <name type="scientific">Tenacibaculum tangerinum</name>
    <dbReference type="NCBI Taxonomy" id="3038772"/>
    <lineage>
        <taxon>Bacteria</taxon>
        <taxon>Pseudomonadati</taxon>
        <taxon>Bacteroidota</taxon>
        <taxon>Flavobacteriia</taxon>
        <taxon>Flavobacteriales</taxon>
        <taxon>Flavobacteriaceae</taxon>
        <taxon>Tenacibaculum</taxon>
    </lineage>
</organism>
<dbReference type="Gene3D" id="2.170.130.10">
    <property type="entry name" value="TonB-dependent receptor, plug domain"/>
    <property type="match status" value="1"/>
</dbReference>
<dbReference type="InterPro" id="IPR036942">
    <property type="entry name" value="Beta-barrel_TonB_sf"/>
</dbReference>
<evidence type="ECO:0000259" key="10">
    <source>
        <dbReference type="Pfam" id="PF07715"/>
    </source>
</evidence>
<evidence type="ECO:0000256" key="6">
    <source>
        <dbReference type="ARBA" id="ARBA00023136"/>
    </source>
</evidence>
<feature type="chain" id="PRO_5046212141" evidence="9">
    <location>
        <begin position="20"/>
        <end position="1014"/>
    </location>
</feature>
<evidence type="ECO:0000256" key="4">
    <source>
        <dbReference type="ARBA" id="ARBA00022692"/>
    </source>
</evidence>
<dbReference type="SUPFAM" id="SSF49464">
    <property type="entry name" value="Carboxypeptidase regulatory domain-like"/>
    <property type="match status" value="1"/>
</dbReference>
<dbReference type="RefSeq" id="WP_279651913.1">
    <property type="nucleotide sequence ID" value="NZ_CP122539.1"/>
</dbReference>
<evidence type="ECO:0000256" key="7">
    <source>
        <dbReference type="ARBA" id="ARBA00023237"/>
    </source>
</evidence>
<feature type="domain" description="TonB-dependent receptor plug" evidence="10">
    <location>
        <begin position="113"/>
        <end position="217"/>
    </location>
</feature>
<evidence type="ECO:0000256" key="2">
    <source>
        <dbReference type="ARBA" id="ARBA00022448"/>
    </source>
</evidence>
<dbReference type="InterPro" id="IPR039426">
    <property type="entry name" value="TonB-dep_rcpt-like"/>
</dbReference>
<gene>
    <name evidence="11" type="ORF">P8625_02410</name>
</gene>
<keyword evidence="12" id="KW-1185">Reference proteome</keyword>
<dbReference type="Proteomes" id="UP001232001">
    <property type="component" value="Chromosome"/>
</dbReference>
<keyword evidence="5 9" id="KW-0732">Signal</keyword>
<keyword evidence="7 8" id="KW-0998">Cell outer membrane</keyword>
<dbReference type="Pfam" id="PF07715">
    <property type="entry name" value="Plug"/>
    <property type="match status" value="1"/>
</dbReference>
<dbReference type="InterPro" id="IPR037066">
    <property type="entry name" value="Plug_dom_sf"/>
</dbReference>
<comment type="subcellular location">
    <subcellularLocation>
        <location evidence="1 8">Cell outer membrane</location>
        <topology evidence="1 8">Multi-pass membrane protein</topology>
    </subcellularLocation>
</comment>
<evidence type="ECO:0000313" key="11">
    <source>
        <dbReference type="EMBL" id="WGH76042.1"/>
    </source>
</evidence>
<evidence type="ECO:0000313" key="12">
    <source>
        <dbReference type="Proteomes" id="UP001232001"/>
    </source>
</evidence>
<keyword evidence="11" id="KW-0675">Receptor</keyword>
<dbReference type="Gene3D" id="2.60.40.1120">
    <property type="entry name" value="Carboxypeptidase-like, regulatory domain"/>
    <property type="match status" value="1"/>
</dbReference>
<dbReference type="PANTHER" id="PTHR30069">
    <property type="entry name" value="TONB-DEPENDENT OUTER MEMBRANE RECEPTOR"/>
    <property type="match status" value="1"/>
</dbReference>
<accession>A0ABY8L3N4</accession>
<reference evidence="11 12" key="1">
    <citation type="submission" date="2023-04" db="EMBL/GenBank/DDBJ databases">
        <title>Tenacibaculum tangerinum sp. nov., isolated from sea tidal flat of South Korea.</title>
        <authorList>
            <person name="Lee S.H."/>
            <person name="Kim J.-J."/>
        </authorList>
    </citation>
    <scope>NUCLEOTIDE SEQUENCE [LARGE SCALE GENOMIC DNA]</scope>
    <source>
        <strain evidence="11 12">GRR-S3-23</strain>
    </source>
</reference>
<dbReference type="Pfam" id="PF13715">
    <property type="entry name" value="CarbopepD_reg_2"/>
    <property type="match status" value="1"/>
</dbReference>
<dbReference type="InterPro" id="IPR023997">
    <property type="entry name" value="TonB-dep_OMP_SusC/RagA_CS"/>
</dbReference>
<evidence type="ECO:0000256" key="8">
    <source>
        <dbReference type="PROSITE-ProRule" id="PRU01360"/>
    </source>
</evidence>
<feature type="signal peptide" evidence="9">
    <location>
        <begin position="1"/>
        <end position="19"/>
    </location>
</feature>
<sequence length="1014" mass="111281">MIRQIKLFILLFFPITMLAQSITVSGLVTDKTTGSPLPGVNILIKGEEKGTQTDFNGNYTLNNVDTNATLVYSFIGFKTQELKASSEVINVVLEESLSQLDEVVVIGYGSKSRKDVTGAVSLVGAKTIDKLKPVDASLALQGTTSGVTVNTPSGSPGAGFDIVIRGISSNGKNGPLIVVDGLPNADFNSINPNDIESISVLKDAQAAIYGIQGANGVVIIKTKSGKKNTKTKVTYDVFTGVQQTSKKLDNLNAIEYALLLNESYAANGQDLPYPNINDVTTNTDWQDELFSSAFMINHNLGISGGSENITYFLGASHLSQDGIIAPEKSTYERNNVRLTLGVDLSDKFKITSTTNYFTTDRKSINENGLGSVLFNALNYAPTFSLEQEDLSGFLGNEVINPLSQIKDTYNSDLGTGLEGSLSLDFIPSENLKVTSRLGYKTFNNRFKGFFPVVNYGPGKVFNRDRSEVNQSRQNFSNYTWETFINYKNTFDETHNLSLTLGTSVQKQIGEGLYATGYDVPNNSWDFADISLTTGILNARTNDSYRFDNRLLSYFGRVEYDYKSKYLISAMIRRDAASDFNADNRVDYFPSVTAGWKISDEEFMSDNGFVDFLKLRASYGFLGNFVGDNLYRAELNGEGTYVFDNSIVNGVAIGRLPNPDARWERAEKLDIGLDAKFLDNKLELVADYFIEDRNDLLISGIPVSGIVGTYAPGSGNPIINAGTSRVKGFELGLKFNNSVGDDFNYAINYNLTKINGEVTKINGGIILEGGAFGVGQLAPSRMKVGEPIGYFYGLQTDGIFQTVEEVNNSPSQTGLLGNEAVPGDIKYVDVNGDGVINFDDRTKIGNPQAEFIMGLNLSFNYKNWDFSSYMYSELNKDMVRNYERDQPNVNKLAYNLDRWTGPGTSNTVPRVTTGATNNRLFSSFFVEDASFLRLQNIQIGYTLPSEVLEKLKISKVRLYTTVNNAFTLTNYKGFDPAATGGTRNPDGTVNPIGLGIDYGIYPVSRQYLLGLNVAF</sequence>
<protein>
    <submittedName>
        <fullName evidence="11">TonB-dependent receptor</fullName>
    </submittedName>
</protein>
<dbReference type="InterPro" id="IPR008969">
    <property type="entry name" value="CarboxyPept-like_regulatory"/>
</dbReference>
<evidence type="ECO:0000256" key="9">
    <source>
        <dbReference type="SAM" id="SignalP"/>
    </source>
</evidence>
<keyword evidence="6 8" id="KW-0472">Membrane</keyword>
<dbReference type="NCBIfam" id="TIGR04056">
    <property type="entry name" value="OMP_RagA_SusC"/>
    <property type="match status" value="1"/>
</dbReference>
<dbReference type="NCBIfam" id="TIGR04057">
    <property type="entry name" value="SusC_RagA_signa"/>
    <property type="match status" value="1"/>
</dbReference>
<dbReference type="InterPro" id="IPR012910">
    <property type="entry name" value="Plug_dom"/>
</dbReference>
<comment type="similarity">
    <text evidence="8">Belongs to the TonB-dependent receptor family.</text>
</comment>
<dbReference type="EMBL" id="CP122539">
    <property type="protein sequence ID" value="WGH76042.1"/>
    <property type="molecule type" value="Genomic_DNA"/>
</dbReference>
<dbReference type="SUPFAM" id="SSF56935">
    <property type="entry name" value="Porins"/>
    <property type="match status" value="1"/>
</dbReference>
<keyword evidence="2 8" id="KW-0813">Transport</keyword>
<name>A0ABY8L3N4_9FLAO</name>
<dbReference type="PROSITE" id="PS52016">
    <property type="entry name" value="TONB_DEPENDENT_REC_3"/>
    <property type="match status" value="1"/>
</dbReference>
<dbReference type="PANTHER" id="PTHR30069:SF29">
    <property type="entry name" value="HEMOGLOBIN AND HEMOGLOBIN-HAPTOGLOBIN-BINDING PROTEIN 1-RELATED"/>
    <property type="match status" value="1"/>
</dbReference>
<dbReference type="Gene3D" id="2.40.170.20">
    <property type="entry name" value="TonB-dependent receptor, beta-barrel domain"/>
    <property type="match status" value="1"/>
</dbReference>
<evidence type="ECO:0000256" key="1">
    <source>
        <dbReference type="ARBA" id="ARBA00004571"/>
    </source>
</evidence>